<dbReference type="PROSITE" id="PS50995">
    <property type="entry name" value="HTH_MARR_2"/>
    <property type="match status" value="1"/>
</dbReference>
<gene>
    <name evidence="6" type="ORF">HNR38_000655</name>
</gene>
<dbReference type="InterPro" id="IPR039422">
    <property type="entry name" value="MarR/SlyA-like"/>
</dbReference>
<name>A0A840U7J1_9GAMM</name>
<keyword evidence="7" id="KW-1185">Reference proteome</keyword>
<feature type="region of interest" description="Disordered" evidence="4">
    <location>
        <begin position="1"/>
        <end position="23"/>
    </location>
</feature>
<proteinExistence type="predicted"/>
<dbReference type="PANTHER" id="PTHR33164:SF64">
    <property type="entry name" value="TRANSCRIPTIONAL REGULATOR SLYA"/>
    <property type="match status" value="1"/>
</dbReference>
<evidence type="ECO:0000256" key="1">
    <source>
        <dbReference type="ARBA" id="ARBA00023015"/>
    </source>
</evidence>
<dbReference type="SUPFAM" id="SSF46785">
    <property type="entry name" value="Winged helix' DNA-binding domain"/>
    <property type="match status" value="1"/>
</dbReference>
<protein>
    <submittedName>
        <fullName evidence="6">MarR family transcriptional regulator for hemolysin</fullName>
    </submittedName>
</protein>
<keyword evidence="3" id="KW-0804">Transcription</keyword>
<dbReference type="SMART" id="SM00347">
    <property type="entry name" value="HTH_MARR"/>
    <property type="match status" value="1"/>
</dbReference>
<organism evidence="6 7">
    <name type="scientific">Marinobacter oulmenensis</name>
    <dbReference type="NCBI Taxonomy" id="643747"/>
    <lineage>
        <taxon>Bacteria</taxon>
        <taxon>Pseudomonadati</taxon>
        <taxon>Pseudomonadota</taxon>
        <taxon>Gammaproteobacteria</taxon>
        <taxon>Pseudomonadales</taxon>
        <taxon>Marinobacteraceae</taxon>
        <taxon>Marinobacter</taxon>
    </lineage>
</organism>
<dbReference type="InterPro" id="IPR036388">
    <property type="entry name" value="WH-like_DNA-bd_sf"/>
</dbReference>
<evidence type="ECO:0000256" key="2">
    <source>
        <dbReference type="ARBA" id="ARBA00023125"/>
    </source>
</evidence>
<feature type="compositionally biased region" description="Polar residues" evidence="4">
    <location>
        <begin position="13"/>
        <end position="23"/>
    </location>
</feature>
<dbReference type="GO" id="GO:0003700">
    <property type="term" value="F:DNA-binding transcription factor activity"/>
    <property type="evidence" value="ECO:0007669"/>
    <property type="project" value="InterPro"/>
</dbReference>
<evidence type="ECO:0000313" key="6">
    <source>
        <dbReference type="EMBL" id="MBB5320183.1"/>
    </source>
</evidence>
<keyword evidence="1" id="KW-0805">Transcription regulation</keyword>
<comment type="caution">
    <text evidence="6">The sequence shown here is derived from an EMBL/GenBank/DDBJ whole genome shotgun (WGS) entry which is preliminary data.</text>
</comment>
<dbReference type="AlphaFoldDB" id="A0A840U7J1"/>
<keyword evidence="2" id="KW-0238">DNA-binding</keyword>
<sequence length="170" mass="19072">MPTNPGTDAPSGITPQTAHSTLRPSVGAALGRVHRLWRQAINHAVSPLELTESRWAVMVHLDHLGEGCSQHALAHQLAIEMPSLTRTLNQLEQQTLVERQPAPNDRRAHTLWFTERGRRVMADLEQHIQAVRTAIYGNLTDEQLCQLAHIVCAMESNLHQYLEHHRGNGK</sequence>
<dbReference type="Pfam" id="PF01047">
    <property type="entry name" value="MarR"/>
    <property type="match status" value="1"/>
</dbReference>
<dbReference type="PRINTS" id="PR00598">
    <property type="entry name" value="HTHMARR"/>
</dbReference>
<dbReference type="Gene3D" id="1.10.10.10">
    <property type="entry name" value="Winged helix-like DNA-binding domain superfamily/Winged helix DNA-binding domain"/>
    <property type="match status" value="1"/>
</dbReference>
<reference evidence="6 7" key="1">
    <citation type="submission" date="2020-08" db="EMBL/GenBank/DDBJ databases">
        <title>Genomic Encyclopedia of Type Strains, Phase IV (KMG-IV): sequencing the most valuable type-strain genomes for metagenomic binning, comparative biology and taxonomic classification.</title>
        <authorList>
            <person name="Goeker M."/>
        </authorList>
    </citation>
    <scope>NUCLEOTIDE SEQUENCE [LARGE SCALE GENOMIC DNA]</scope>
    <source>
        <strain evidence="6 7">DSM 22359</strain>
    </source>
</reference>
<dbReference type="GO" id="GO:0006950">
    <property type="term" value="P:response to stress"/>
    <property type="evidence" value="ECO:0007669"/>
    <property type="project" value="TreeGrafter"/>
</dbReference>
<evidence type="ECO:0000313" key="7">
    <source>
        <dbReference type="Proteomes" id="UP000591735"/>
    </source>
</evidence>
<accession>A0A840U7J1</accession>
<dbReference type="InterPro" id="IPR036390">
    <property type="entry name" value="WH_DNA-bd_sf"/>
</dbReference>
<dbReference type="EMBL" id="JACHFE010000002">
    <property type="protein sequence ID" value="MBB5320183.1"/>
    <property type="molecule type" value="Genomic_DNA"/>
</dbReference>
<evidence type="ECO:0000259" key="5">
    <source>
        <dbReference type="PROSITE" id="PS50995"/>
    </source>
</evidence>
<evidence type="ECO:0000256" key="3">
    <source>
        <dbReference type="ARBA" id="ARBA00023163"/>
    </source>
</evidence>
<dbReference type="RefSeq" id="WP_183699773.1">
    <property type="nucleotide sequence ID" value="NZ_JACHFE010000002.1"/>
</dbReference>
<feature type="domain" description="HTH marR-type" evidence="5">
    <location>
        <begin position="23"/>
        <end position="156"/>
    </location>
</feature>
<dbReference type="InterPro" id="IPR000835">
    <property type="entry name" value="HTH_MarR-typ"/>
</dbReference>
<evidence type="ECO:0000256" key="4">
    <source>
        <dbReference type="SAM" id="MobiDB-lite"/>
    </source>
</evidence>
<dbReference type="Proteomes" id="UP000591735">
    <property type="component" value="Unassembled WGS sequence"/>
</dbReference>
<dbReference type="PANTHER" id="PTHR33164">
    <property type="entry name" value="TRANSCRIPTIONAL REGULATOR, MARR FAMILY"/>
    <property type="match status" value="1"/>
</dbReference>
<dbReference type="GO" id="GO:0003677">
    <property type="term" value="F:DNA binding"/>
    <property type="evidence" value="ECO:0007669"/>
    <property type="project" value="UniProtKB-KW"/>
</dbReference>